<evidence type="ECO:0000256" key="6">
    <source>
        <dbReference type="ARBA" id="ARBA00049348"/>
    </source>
</evidence>
<comment type="catalytic activity">
    <reaction evidence="6">
        <text>a 6-O-methyl-2'-deoxyguanosine in DNA + L-cysteinyl-[protein] = S-methyl-L-cysteinyl-[protein] + a 2'-deoxyguanosine in DNA</text>
        <dbReference type="Rhea" id="RHEA:24000"/>
        <dbReference type="Rhea" id="RHEA-COMP:10131"/>
        <dbReference type="Rhea" id="RHEA-COMP:10132"/>
        <dbReference type="Rhea" id="RHEA-COMP:11367"/>
        <dbReference type="Rhea" id="RHEA-COMP:11368"/>
        <dbReference type="ChEBI" id="CHEBI:29950"/>
        <dbReference type="ChEBI" id="CHEBI:82612"/>
        <dbReference type="ChEBI" id="CHEBI:85445"/>
        <dbReference type="ChEBI" id="CHEBI:85448"/>
        <dbReference type="EC" id="2.1.1.63"/>
    </reaction>
</comment>
<dbReference type="Gene3D" id="1.10.10.10">
    <property type="entry name" value="Winged helix-like DNA-binding domain superfamily/Winged helix DNA-binding domain"/>
    <property type="match status" value="1"/>
</dbReference>
<feature type="domain" description="Methylated-DNA-[protein]-cysteine S-methyltransferase DNA binding" evidence="7">
    <location>
        <begin position="160"/>
        <end position="241"/>
    </location>
</feature>
<gene>
    <name evidence="8" type="ORF">SAMN04324258_2921</name>
</gene>
<dbReference type="STRING" id="526729.SAMN04324258_2921"/>
<sequence length="251" mass="25837">MTQHSGLAHPGSGAPLRRLCDVAVAIAVPAGTAPLVPSPSDGTADLTSAVALVVDSAVGPGVYGERMATPPAGLAFCVFPTVIGHCALVWRAPGTIVGSALPHGSADRTRDAVARWYPAARETTPDAVIVTAMAEVTTLLESGTGDLSGIALDLDVVPAFDRRVYHVVRMIPPGATLTYGEVAARLGAPGAAQAVGQALGRNPFPPIVPCHRVLAAGKQVGGFSARGGRRTKLRMLEREGVHLEHPTLFDL</sequence>
<dbReference type="InterPro" id="IPR001497">
    <property type="entry name" value="MethylDNA_cys_MeTrfase_AS"/>
</dbReference>
<dbReference type="CDD" id="cd06445">
    <property type="entry name" value="ATase"/>
    <property type="match status" value="1"/>
</dbReference>
<keyword evidence="3 8" id="KW-0808">Transferase</keyword>
<keyword evidence="9" id="KW-1185">Reference proteome</keyword>
<evidence type="ECO:0000256" key="1">
    <source>
        <dbReference type="ARBA" id="ARBA00001286"/>
    </source>
</evidence>
<dbReference type="InterPro" id="IPR036217">
    <property type="entry name" value="MethylDNA_cys_MeTrfase_DNAb"/>
</dbReference>
<protein>
    <submittedName>
        <fullName evidence="8">Methylated-DNA-[protein]-cysteine S-methyltransferase</fullName>
    </submittedName>
</protein>
<evidence type="ECO:0000313" key="9">
    <source>
        <dbReference type="Proteomes" id="UP000189777"/>
    </source>
</evidence>
<evidence type="ECO:0000256" key="4">
    <source>
        <dbReference type="ARBA" id="ARBA00022763"/>
    </source>
</evidence>
<reference evidence="8 9" key="1">
    <citation type="submission" date="2017-02" db="EMBL/GenBank/DDBJ databases">
        <authorList>
            <person name="Peterson S.W."/>
        </authorList>
    </citation>
    <scope>NUCLEOTIDE SEQUENCE [LARGE SCALE GENOMIC DNA]</scope>
    <source>
        <strain evidence="8 9">DSM 21481</strain>
    </source>
</reference>
<evidence type="ECO:0000256" key="2">
    <source>
        <dbReference type="ARBA" id="ARBA00022603"/>
    </source>
</evidence>
<name>A0A1T5L5I7_9MICO</name>
<dbReference type="InterPro" id="IPR036388">
    <property type="entry name" value="WH-like_DNA-bd_sf"/>
</dbReference>
<dbReference type="AlphaFoldDB" id="A0A1T5L5I7"/>
<dbReference type="EMBL" id="FUZQ01000005">
    <property type="protein sequence ID" value="SKC71231.1"/>
    <property type="molecule type" value="Genomic_DNA"/>
</dbReference>
<dbReference type="Pfam" id="PF01035">
    <property type="entry name" value="DNA_binding_1"/>
    <property type="match status" value="1"/>
</dbReference>
<keyword evidence="2 8" id="KW-0489">Methyltransferase</keyword>
<keyword evidence="5" id="KW-0234">DNA repair</keyword>
<dbReference type="GO" id="GO:0006281">
    <property type="term" value="P:DNA repair"/>
    <property type="evidence" value="ECO:0007669"/>
    <property type="project" value="UniProtKB-KW"/>
</dbReference>
<proteinExistence type="predicted"/>
<dbReference type="GO" id="GO:0032259">
    <property type="term" value="P:methylation"/>
    <property type="evidence" value="ECO:0007669"/>
    <property type="project" value="UniProtKB-KW"/>
</dbReference>
<dbReference type="NCBIfam" id="TIGR00589">
    <property type="entry name" value="ogt"/>
    <property type="match status" value="1"/>
</dbReference>
<evidence type="ECO:0000256" key="3">
    <source>
        <dbReference type="ARBA" id="ARBA00022679"/>
    </source>
</evidence>
<dbReference type="PANTHER" id="PTHR10815">
    <property type="entry name" value="METHYLATED-DNA--PROTEIN-CYSTEINE METHYLTRANSFERASE"/>
    <property type="match status" value="1"/>
</dbReference>
<evidence type="ECO:0000313" key="8">
    <source>
        <dbReference type="EMBL" id="SKC71231.1"/>
    </source>
</evidence>
<keyword evidence="4" id="KW-0227">DNA damage</keyword>
<evidence type="ECO:0000259" key="7">
    <source>
        <dbReference type="Pfam" id="PF01035"/>
    </source>
</evidence>
<comment type="catalytic activity">
    <reaction evidence="1">
        <text>a 4-O-methyl-thymidine in DNA + L-cysteinyl-[protein] = a thymidine in DNA + S-methyl-L-cysteinyl-[protein]</text>
        <dbReference type="Rhea" id="RHEA:53428"/>
        <dbReference type="Rhea" id="RHEA-COMP:10131"/>
        <dbReference type="Rhea" id="RHEA-COMP:10132"/>
        <dbReference type="Rhea" id="RHEA-COMP:13555"/>
        <dbReference type="Rhea" id="RHEA-COMP:13556"/>
        <dbReference type="ChEBI" id="CHEBI:29950"/>
        <dbReference type="ChEBI" id="CHEBI:82612"/>
        <dbReference type="ChEBI" id="CHEBI:137386"/>
        <dbReference type="ChEBI" id="CHEBI:137387"/>
        <dbReference type="EC" id="2.1.1.63"/>
    </reaction>
</comment>
<organism evidence="8 9">
    <name type="scientific">Krasilnikoviella flava</name>
    <dbReference type="NCBI Taxonomy" id="526729"/>
    <lineage>
        <taxon>Bacteria</taxon>
        <taxon>Bacillati</taxon>
        <taxon>Actinomycetota</taxon>
        <taxon>Actinomycetes</taxon>
        <taxon>Micrococcales</taxon>
        <taxon>Promicromonosporaceae</taxon>
        <taxon>Krasilnikoviella</taxon>
    </lineage>
</organism>
<accession>A0A1T5L5I7</accession>
<evidence type="ECO:0000256" key="5">
    <source>
        <dbReference type="ARBA" id="ARBA00023204"/>
    </source>
</evidence>
<dbReference type="InterPro" id="IPR014048">
    <property type="entry name" value="MethylDNA_cys_MeTrfase_DNA-bd"/>
</dbReference>
<dbReference type="Proteomes" id="UP000189777">
    <property type="component" value="Unassembled WGS sequence"/>
</dbReference>
<dbReference type="PROSITE" id="PS00374">
    <property type="entry name" value="MGMT"/>
    <property type="match status" value="1"/>
</dbReference>
<dbReference type="GO" id="GO:0003908">
    <property type="term" value="F:methylated-DNA-[protein]-cysteine S-methyltransferase activity"/>
    <property type="evidence" value="ECO:0007669"/>
    <property type="project" value="UniProtKB-EC"/>
</dbReference>
<dbReference type="PANTHER" id="PTHR10815:SF5">
    <property type="entry name" value="METHYLATED-DNA--PROTEIN-CYSTEINE METHYLTRANSFERASE"/>
    <property type="match status" value="1"/>
</dbReference>
<dbReference type="SUPFAM" id="SSF46767">
    <property type="entry name" value="Methylated DNA-protein cysteine methyltransferase, C-terminal domain"/>
    <property type="match status" value="1"/>
</dbReference>